<feature type="transmembrane region" description="Helical" evidence="5">
    <location>
        <begin position="325"/>
        <end position="343"/>
    </location>
</feature>
<sequence length="475" mass="53420">MTIVEGEIINPSAPVKGFGVRHGQVILQILFYVIIYGIELSLSSTIMAIVYSTKDGSYIYSNWWLSQILAAYLYGFLITELFGGWVCKNFGFKWPMVIMMVINSAITLSLPLIGQNCGAVGLLVCRIVQGLCSGLIFAMPADFINKWIPVGERTTLGTAVYSSSRLGEVLIFFGPAFLVDTSLGWQFVYTLYGYLAIIWAILMAVFGADSPEQYFRKITEKELNHIVQNRGNVKTKSKLRIPWMKILTSMPFWAIIVAEIGTSWLLLVLSANMADYFRTHFFVWNTQFFYVIVTLISWILSFVISKIAQASINNGKTTIGQSRKICNLLGVFIPALCLIYFLFEPSGNRYEAVAFWTVMSVASIGTICGAKLNVNDISTNFSAVILGIAAWIGAVFNMLMVIVFQAKFTDNWFTLFLFTIILLLITNIFYLKFGSGEEQDWDMIDDDLDEEVDLSKSGAYISCDEGKYLLYIRKQ</sequence>
<feature type="transmembrane region" description="Helical" evidence="5">
    <location>
        <begin position="412"/>
        <end position="431"/>
    </location>
</feature>
<dbReference type="PROSITE" id="PS50850">
    <property type="entry name" value="MFS"/>
    <property type="match status" value="1"/>
</dbReference>
<proteinExistence type="predicted"/>
<keyword evidence="4 5" id="KW-0472">Membrane</keyword>
<feature type="transmembrane region" description="Helical" evidence="5">
    <location>
        <begin position="287"/>
        <end position="304"/>
    </location>
</feature>
<feature type="transmembrane region" description="Helical" evidence="5">
    <location>
        <begin position="29"/>
        <end position="51"/>
    </location>
</feature>
<gene>
    <name evidence="7" type="ORF">HHI36_014089</name>
</gene>
<feature type="transmembrane region" description="Helical" evidence="5">
    <location>
        <begin position="119"/>
        <end position="138"/>
    </location>
</feature>
<reference evidence="7 8" key="1">
    <citation type="journal article" date="2021" name="BMC Biol.">
        <title>Horizontally acquired antibacterial genes associated with adaptive radiation of ladybird beetles.</title>
        <authorList>
            <person name="Li H.S."/>
            <person name="Tang X.F."/>
            <person name="Huang Y.H."/>
            <person name="Xu Z.Y."/>
            <person name="Chen M.L."/>
            <person name="Du X.Y."/>
            <person name="Qiu B.Y."/>
            <person name="Chen P.T."/>
            <person name="Zhang W."/>
            <person name="Slipinski A."/>
            <person name="Escalona H.E."/>
            <person name="Waterhouse R.M."/>
            <person name="Zwick A."/>
            <person name="Pang H."/>
        </authorList>
    </citation>
    <scope>NUCLEOTIDE SEQUENCE [LARGE SCALE GENOMIC DNA]</scope>
    <source>
        <strain evidence="7">SYSU2018</strain>
    </source>
</reference>
<feature type="transmembrane region" description="Helical" evidence="5">
    <location>
        <begin position="381"/>
        <end position="406"/>
    </location>
</feature>
<feature type="domain" description="Major facilitator superfamily (MFS) profile" evidence="6">
    <location>
        <begin position="25"/>
        <end position="438"/>
    </location>
</feature>
<keyword evidence="2 5" id="KW-0812">Transmembrane</keyword>
<dbReference type="Proteomes" id="UP001516400">
    <property type="component" value="Unassembled WGS sequence"/>
</dbReference>
<evidence type="ECO:0000256" key="2">
    <source>
        <dbReference type="ARBA" id="ARBA00022692"/>
    </source>
</evidence>
<comment type="caution">
    <text evidence="7">The sequence shown here is derived from an EMBL/GenBank/DDBJ whole genome shotgun (WGS) entry which is preliminary data.</text>
</comment>
<dbReference type="InterPro" id="IPR020846">
    <property type="entry name" value="MFS_dom"/>
</dbReference>
<evidence type="ECO:0000256" key="5">
    <source>
        <dbReference type="SAM" id="Phobius"/>
    </source>
</evidence>
<feature type="transmembrane region" description="Helical" evidence="5">
    <location>
        <begin position="355"/>
        <end position="374"/>
    </location>
</feature>
<dbReference type="Pfam" id="PF07690">
    <property type="entry name" value="MFS_1"/>
    <property type="match status" value="1"/>
</dbReference>
<dbReference type="InterPro" id="IPR011701">
    <property type="entry name" value="MFS"/>
</dbReference>
<evidence type="ECO:0000256" key="1">
    <source>
        <dbReference type="ARBA" id="ARBA00004141"/>
    </source>
</evidence>
<evidence type="ECO:0000256" key="4">
    <source>
        <dbReference type="ARBA" id="ARBA00023136"/>
    </source>
</evidence>
<dbReference type="SUPFAM" id="SSF103473">
    <property type="entry name" value="MFS general substrate transporter"/>
    <property type="match status" value="1"/>
</dbReference>
<dbReference type="InterPro" id="IPR036259">
    <property type="entry name" value="MFS_trans_sf"/>
</dbReference>
<accession>A0ABD2N2G7</accession>
<comment type="subcellular location">
    <subcellularLocation>
        <location evidence="1">Membrane</location>
        <topology evidence="1">Multi-pass membrane protein</topology>
    </subcellularLocation>
</comment>
<evidence type="ECO:0000259" key="6">
    <source>
        <dbReference type="PROSITE" id="PS50850"/>
    </source>
</evidence>
<evidence type="ECO:0000256" key="3">
    <source>
        <dbReference type="ARBA" id="ARBA00022989"/>
    </source>
</evidence>
<dbReference type="AlphaFoldDB" id="A0ABD2N2G7"/>
<dbReference type="Gene3D" id="1.20.1250.20">
    <property type="entry name" value="MFS general substrate transporter like domains"/>
    <property type="match status" value="1"/>
</dbReference>
<evidence type="ECO:0000313" key="8">
    <source>
        <dbReference type="Proteomes" id="UP001516400"/>
    </source>
</evidence>
<feature type="transmembrane region" description="Helical" evidence="5">
    <location>
        <begin position="63"/>
        <end position="82"/>
    </location>
</feature>
<organism evidence="7 8">
    <name type="scientific">Cryptolaemus montrouzieri</name>
    <dbReference type="NCBI Taxonomy" id="559131"/>
    <lineage>
        <taxon>Eukaryota</taxon>
        <taxon>Metazoa</taxon>
        <taxon>Ecdysozoa</taxon>
        <taxon>Arthropoda</taxon>
        <taxon>Hexapoda</taxon>
        <taxon>Insecta</taxon>
        <taxon>Pterygota</taxon>
        <taxon>Neoptera</taxon>
        <taxon>Endopterygota</taxon>
        <taxon>Coleoptera</taxon>
        <taxon>Polyphaga</taxon>
        <taxon>Cucujiformia</taxon>
        <taxon>Coccinelloidea</taxon>
        <taxon>Coccinellidae</taxon>
        <taxon>Scymninae</taxon>
        <taxon>Scymnini</taxon>
        <taxon>Cryptolaemus</taxon>
    </lineage>
</organism>
<feature type="transmembrane region" description="Helical" evidence="5">
    <location>
        <begin position="246"/>
        <end position="267"/>
    </location>
</feature>
<feature type="transmembrane region" description="Helical" evidence="5">
    <location>
        <begin position="191"/>
        <end position="208"/>
    </location>
</feature>
<dbReference type="EMBL" id="JABFTP020000062">
    <property type="protein sequence ID" value="KAL3272622.1"/>
    <property type="molecule type" value="Genomic_DNA"/>
</dbReference>
<dbReference type="PANTHER" id="PTHR11662">
    <property type="entry name" value="SOLUTE CARRIER FAMILY 17"/>
    <property type="match status" value="1"/>
</dbReference>
<name>A0ABD2N2G7_9CUCU</name>
<dbReference type="PANTHER" id="PTHR11662:SF280">
    <property type="entry name" value="FI21844P1-RELATED"/>
    <property type="match status" value="1"/>
</dbReference>
<dbReference type="GO" id="GO:0016020">
    <property type="term" value="C:membrane"/>
    <property type="evidence" value="ECO:0007669"/>
    <property type="project" value="UniProtKB-SubCell"/>
</dbReference>
<dbReference type="InterPro" id="IPR050382">
    <property type="entry name" value="MFS_Na/Anion_cotransporter"/>
</dbReference>
<keyword evidence="3 5" id="KW-1133">Transmembrane helix</keyword>
<protein>
    <recommendedName>
        <fullName evidence="6">Major facilitator superfamily (MFS) profile domain-containing protein</fullName>
    </recommendedName>
</protein>
<feature type="transmembrane region" description="Helical" evidence="5">
    <location>
        <begin position="94"/>
        <end position="113"/>
    </location>
</feature>
<evidence type="ECO:0000313" key="7">
    <source>
        <dbReference type="EMBL" id="KAL3272622.1"/>
    </source>
</evidence>
<keyword evidence="8" id="KW-1185">Reference proteome</keyword>